<dbReference type="RefSeq" id="WP_346821414.1">
    <property type="nucleotide sequence ID" value="NZ_JBDKWZ010000006.1"/>
</dbReference>
<dbReference type="AlphaFoldDB" id="A0AAW9SCL9"/>
<gene>
    <name evidence="2" type="ORF">AAG747_11990</name>
</gene>
<organism evidence="2 3">
    <name type="scientific">Rapidithrix thailandica</name>
    <dbReference type="NCBI Taxonomy" id="413964"/>
    <lineage>
        <taxon>Bacteria</taxon>
        <taxon>Pseudomonadati</taxon>
        <taxon>Bacteroidota</taxon>
        <taxon>Cytophagia</taxon>
        <taxon>Cytophagales</taxon>
        <taxon>Flammeovirgaceae</taxon>
        <taxon>Rapidithrix</taxon>
    </lineage>
</organism>
<sequence length="100" mass="11624">MSQKQLEVELNKLESKLQLLLKAYQKQQAELAQLTHENQELKLKLSKQNEQLNYLKYNSEIATIVNSLAEGRMNPSELKARISEYIKELDNCIAYLNKSL</sequence>
<dbReference type="EMBL" id="JBDKWZ010000006">
    <property type="protein sequence ID" value="MEN7548636.1"/>
    <property type="molecule type" value="Genomic_DNA"/>
</dbReference>
<keyword evidence="3" id="KW-1185">Reference proteome</keyword>
<reference evidence="2 3" key="1">
    <citation type="submission" date="2024-04" db="EMBL/GenBank/DDBJ databases">
        <title>Novel genus in family Flammeovirgaceae.</title>
        <authorList>
            <person name="Nguyen T.H."/>
            <person name="Vuong T.Q."/>
            <person name="Le H."/>
            <person name="Kim S.-G."/>
        </authorList>
    </citation>
    <scope>NUCLEOTIDE SEQUENCE [LARGE SCALE GENOMIC DNA]</scope>
    <source>
        <strain evidence="2 3">JCM 23209</strain>
    </source>
</reference>
<comment type="caution">
    <text evidence="2">The sequence shown here is derived from an EMBL/GenBank/DDBJ whole genome shotgun (WGS) entry which is preliminary data.</text>
</comment>
<evidence type="ECO:0000313" key="3">
    <source>
        <dbReference type="Proteomes" id="UP001403385"/>
    </source>
</evidence>
<proteinExistence type="predicted"/>
<evidence type="ECO:0000313" key="2">
    <source>
        <dbReference type="EMBL" id="MEN7548636.1"/>
    </source>
</evidence>
<dbReference type="Proteomes" id="UP001403385">
    <property type="component" value="Unassembled WGS sequence"/>
</dbReference>
<name>A0AAW9SCL9_9BACT</name>
<feature type="coiled-coil region" evidence="1">
    <location>
        <begin position="3"/>
        <end position="51"/>
    </location>
</feature>
<accession>A0AAW9SCL9</accession>
<evidence type="ECO:0000256" key="1">
    <source>
        <dbReference type="SAM" id="Coils"/>
    </source>
</evidence>
<protein>
    <submittedName>
        <fullName evidence="2">Uncharacterized protein</fullName>
    </submittedName>
</protein>
<keyword evidence="1" id="KW-0175">Coiled coil</keyword>